<protein>
    <submittedName>
        <fullName evidence="1">Uncharacterized protein</fullName>
    </submittedName>
</protein>
<dbReference type="EMBL" id="HG001695">
    <property type="protein sequence ID" value="CDF34507.1"/>
    <property type="molecule type" value="Genomic_DNA"/>
</dbReference>
<sequence>MACATVPVQYRVPKGTLGTVQHSSDLYAAKELRSSYVIHFPVYYLASKHKHPASRHAWCLKGLERLSLQPQELICPGNASTERSLKEHFIVCRGRTIPRFARTSPTEALLTPLFFHNSINELPPSGRICPVITQI</sequence>
<keyword evidence="2" id="KW-1185">Reference proteome</keyword>
<dbReference type="Proteomes" id="UP000012073">
    <property type="component" value="Unassembled WGS sequence"/>
</dbReference>
<dbReference type="KEGG" id="ccp:CHC_T00002874001"/>
<dbReference type="AlphaFoldDB" id="R7Q7K8"/>
<name>R7Q7K8_CHOCR</name>
<reference evidence="2" key="1">
    <citation type="journal article" date="2013" name="Proc. Natl. Acad. Sci. U.S.A.">
        <title>Genome structure and metabolic features in the red seaweed Chondrus crispus shed light on evolution of the Archaeplastida.</title>
        <authorList>
            <person name="Collen J."/>
            <person name="Porcel B."/>
            <person name="Carre W."/>
            <person name="Ball S.G."/>
            <person name="Chaparro C."/>
            <person name="Tonon T."/>
            <person name="Barbeyron T."/>
            <person name="Michel G."/>
            <person name="Noel B."/>
            <person name="Valentin K."/>
            <person name="Elias M."/>
            <person name="Artiguenave F."/>
            <person name="Arun A."/>
            <person name="Aury J.M."/>
            <person name="Barbosa-Neto J.F."/>
            <person name="Bothwell J.H."/>
            <person name="Bouget F.Y."/>
            <person name="Brillet L."/>
            <person name="Cabello-Hurtado F."/>
            <person name="Capella-Gutierrez S."/>
            <person name="Charrier B."/>
            <person name="Cladiere L."/>
            <person name="Cock J.M."/>
            <person name="Coelho S.M."/>
            <person name="Colleoni C."/>
            <person name="Czjzek M."/>
            <person name="Da Silva C."/>
            <person name="Delage L."/>
            <person name="Denoeud F."/>
            <person name="Deschamps P."/>
            <person name="Dittami S.M."/>
            <person name="Gabaldon T."/>
            <person name="Gachon C.M."/>
            <person name="Groisillier A."/>
            <person name="Herve C."/>
            <person name="Jabbari K."/>
            <person name="Katinka M."/>
            <person name="Kloareg B."/>
            <person name="Kowalczyk N."/>
            <person name="Labadie K."/>
            <person name="Leblanc C."/>
            <person name="Lopez P.J."/>
            <person name="McLachlan D.H."/>
            <person name="Meslet-Cladiere L."/>
            <person name="Moustafa A."/>
            <person name="Nehr Z."/>
            <person name="Nyvall Collen P."/>
            <person name="Panaud O."/>
            <person name="Partensky F."/>
            <person name="Poulain J."/>
            <person name="Rensing S.A."/>
            <person name="Rousvoal S."/>
            <person name="Samson G."/>
            <person name="Symeonidi A."/>
            <person name="Weissenbach J."/>
            <person name="Zambounis A."/>
            <person name="Wincker P."/>
            <person name="Boyen C."/>
        </authorList>
    </citation>
    <scope>NUCLEOTIDE SEQUENCE [LARGE SCALE GENOMIC DNA]</scope>
    <source>
        <strain evidence="2">cv. Stackhouse</strain>
    </source>
</reference>
<dbReference type="GeneID" id="17322066"/>
<gene>
    <name evidence="1" type="ORF">CHC_T00002874001</name>
</gene>
<accession>R7Q7K8</accession>
<evidence type="ECO:0000313" key="1">
    <source>
        <dbReference type="EMBL" id="CDF34507.1"/>
    </source>
</evidence>
<proteinExistence type="predicted"/>
<organism evidence="1 2">
    <name type="scientific">Chondrus crispus</name>
    <name type="common">Carrageen Irish moss</name>
    <name type="synonym">Polymorpha crispa</name>
    <dbReference type="NCBI Taxonomy" id="2769"/>
    <lineage>
        <taxon>Eukaryota</taxon>
        <taxon>Rhodophyta</taxon>
        <taxon>Florideophyceae</taxon>
        <taxon>Rhodymeniophycidae</taxon>
        <taxon>Gigartinales</taxon>
        <taxon>Gigartinaceae</taxon>
        <taxon>Chondrus</taxon>
    </lineage>
</organism>
<dbReference type="RefSeq" id="XP_005714326.1">
    <property type="nucleotide sequence ID" value="XM_005714269.1"/>
</dbReference>
<evidence type="ECO:0000313" key="2">
    <source>
        <dbReference type="Proteomes" id="UP000012073"/>
    </source>
</evidence>
<dbReference type="Gramene" id="CDF34507">
    <property type="protein sequence ID" value="CDF34507"/>
    <property type="gene ID" value="CHC_T00002874001"/>
</dbReference>